<evidence type="ECO:0000313" key="2">
    <source>
        <dbReference type="EMBL" id="MCT7660913.1"/>
    </source>
</evidence>
<comment type="caution">
    <text evidence="2">The sequence shown here is derived from an EMBL/GenBank/DDBJ whole genome shotgun (WGS) entry which is preliminary data.</text>
</comment>
<keyword evidence="3" id="KW-1185">Reference proteome</keyword>
<feature type="region of interest" description="Disordered" evidence="1">
    <location>
        <begin position="180"/>
        <end position="208"/>
    </location>
</feature>
<reference evidence="3" key="1">
    <citation type="submission" date="2023-07" db="EMBL/GenBank/DDBJ databases">
        <authorList>
            <person name="Deng Y."/>
            <person name="Zhang Y.-Q."/>
        </authorList>
    </citation>
    <scope>NUCLEOTIDE SEQUENCE [LARGE SCALE GENOMIC DNA]</scope>
    <source>
        <strain evidence="3">CPCC 205710</strain>
    </source>
</reference>
<dbReference type="EMBL" id="JAODWD010000005">
    <property type="protein sequence ID" value="MCT7660913.1"/>
    <property type="molecule type" value="Genomic_DNA"/>
</dbReference>
<name>A0ABT2MF66_9MYCO</name>
<organism evidence="2 3">
    <name type="scientific">Mycobacterium deserti</name>
    <dbReference type="NCBI Taxonomy" id="2978347"/>
    <lineage>
        <taxon>Bacteria</taxon>
        <taxon>Bacillati</taxon>
        <taxon>Actinomycetota</taxon>
        <taxon>Actinomycetes</taxon>
        <taxon>Mycobacteriales</taxon>
        <taxon>Mycobacteriaceae</taxon>
        <taxon>Mycobacterium</taxon>
    </lineage>
</organism>
<gene>
    <name evidence="2" type="ORF">N4S67_21140</name>
</gene>
<protein>
    <submittedName>
        <fullName evidence="2">DUF1298 domain-containing protein</fullName>
    </submittedName>
</protein>
<evidence type="ECO:0000313" key="3">
    <source>
        <dbReference type="Proteomes" id="UP001206639"/>
    </source>
</evidence>
<accession>A0ABT2MF66</accession>
<proteinExistence type="predicted"/>
<evidence type="ECO:0000256" key="1">
    <source>
        <dbReference type="SAM" id="MobiDB-lite"/>
    </source>
</evidence>
<dbReference type="RefSeq" id="WP_260994980.1">
    <property type="nucleotide sequence ID" value="NZ_JAODWD010000005.1"/>
</dbReference>
<sequence>MRPVDAMWHWLSTKFDTDQFLVYAFAGAPPSLDAAIEEVLQRAADCRDFGLRIRRRNFDLRFPAWTAAPIGTEQVVVHSLEHPTWQRVLDELTGLMTRQLDPHEVAWRLHVFSGVSDVPHSCGPSTVVVLQITHALGDGTRTAALAGRLFGRATGPKPVVPHEGGHRVRRIVEAYRAQKQLARDTESGSVPAPRPPVPALSTNREPTGSSVLRTVACRPDELPGPTVLVGALIAVSEALSGHLRERGEDVSQLTADVAIAKAGKPRARNHFDTTAIGLYPDAVSNDERYQRIVGDLMDVRRRNAHPAFAAHDIGFDAIPSIVRRTGIWRLRADPESTTVGANTVVSSVDRGAADLSFGGCPVLLTSSYPSLMPMMGLTHGVHRIGQTVAVSVHTTQSVISDVDGYLDRLTHALHS</sequence>
<dbReference type="Proteomes" id="UP001206639">
    <property type="component" value="Unassembled WGS sequence"/>
</dbReference>